<dbReference type="PANTHER" id="PTHR13538:SF4">
    <property type="entry name" value="N-ALPHA-ACETYLTRANSFERASE 80"/>
    <property type="match status" value="1"/>
</dbReference>
<accession>A0A0R0CTN3</accession>
<sequence length="161" mass="17504">MPVRLDYLCQRPDLIAGLAQAHVDAFGALLPGWTVEAAAAELATHRQAEAIPTTLVALQDGRWLGSVSLLQNDHEDIRQYSPWLASLVVTPEARGQGIGQQLVHACVALAGRLQVPRLYLYCTDAVAFYQRLGWQVHDHIALASLQVTVMSIQPPAAPPQP</sequence>
<dbReference type="RefSeq" id="WP_057658420.1">
    <property type="nucleotide sequence ID" value="NZ_LDJL01000009.1"/>
</dbReference>
<dbReference type="Pfam" id="PF00583">
    <property type="entry name" value="Acetyltransf_1"/>
    <property type="match status" value="1"/>
</dbReference>
<evidence type="ECO:0000313" key="2">
    <source>
        <dbReference type="EMBL" id="KRG69674.1"/>
    </source>
</evidence>
<keyword evidence="2" id="KW-0808">Transferase</keyword>
<dbReference type="OrthoDB" id="7678938at2"/>
<dbReference type="Proteomes" id="UP000052052">
    <property type="component" value="Unassembled WGS sequence"/>
</dbReference>
<dbReference type="GO" id="GO:1905502">
    <property type="term" value="F:acetyl-CoA binding"/>
    <property type="evidence" value="ECO:0007669"/>
    <property type="project" value="TreeGrafter"/>
</dbReference>
<dbReference type="PATRIC" id="fig|344882.3.peg.3241"/>
<dbReference type="GO" id="GO:0005737">
    <property type="term" value="C:cytoplasm"/>
    <property type="evidence" value="ECO:0007669"/>
    <property type="project" value="TreeGrafter"/>
</dbReference>
<dbReference type="CDD" id="cd04301">
    <property type="entry name" value="NAT_SF"/>
    <property type="match status" value="1"/>
</dbReference>
<evidence type="ECO:0000313" key="3">
    <source>
        <dbReference type="Proteomes" id="UP000052052"/>
    </source>
</evidence>
<gene>
    <name evidence="2" type="ORF">ABB29_09410</name>
</gene>
<dbReference type="PANTHER" id="PTHR13538">
    <property type="entry name" value="N-ACETYLTRANSFERASE 6"/>
    <property type="match status" value="1"/>
</dbReference>
<keyword evidence="3" id="KW-1185">Reference proteome</keyword>
<feature type="domain" description="N-acetyltransferase" evidence="1">
    <location>
        <begin position="5"/>
        <end position="155"/>
    </location>
</feature>
<dbReference type="InterPro" id="IPR016181">
    <property type="entry name" value="Acyl_CoA_acyltransferase"/>
</dbReference>
<dbReference type="InterPro" id="IPR039840">
    <property type="entry name" value="NAA80"/>
</dbReference>
<comment type="caution">
    <text evidence="2">The sequence shown here is derived from an EMBL/GenBank/DDBJ whole genome shotgun (WGS) entry which is preliminary data.</text>
</comment>
<protein>
    <submittedName>
        <fullName evidence="2">Acetyltransferase</fullName>
    </submittedName>
</protein>
<dbReference type="Gene3D" id="3.40.630.30">
    <property type="match status" value="1"/>
</dbReference>
<dbReference type="STRING" id="344882.ABB29_09410"/>
<dbReference type="GO" id="GO:0008080">
    <property type="term" value="F:N-acetyltransferase activity"/>
    <property type="evidence" value="ECO:0007669"/>
    <property type="project" value="InterPro"/>
</dbReference>
<proteinExistence type="predicted"/>
<name>A0A0R0CTN3_9GAMM</name>
<dbReference type="PROSITE" id="PS51186">
    <property type="entry name" value="GNAT"/>
    <property type="match status" value="1"/>
</dbReference>
<reference evidence="2 3" key="1">
    <citation type="submission" date="2015-05" db="EMBL/GenBank/DDBJ databases">
        <title>Genome sequencing and analysis of members of genus Stenotrophomonas.</title>
        <authorList>
            <person name="Patil P.P."/>
            <person name="Midha S."/>
            <person name="Patil P.B."/>
        </authorList>
    </citation>
    <scope>NUCLEOTIDE SEQUENCE [LARGE SCALE GENOMIC DNA]</scope>
    <source>
        <strain evidence="2 3">DSM 21858</strain>
    </source>
</reference>
<dbReference type="SUPFAM" id="SSF55729">
    <property type="entry name" value="Acyl-CoA N-acyltransferases (Nat)"/>
    <property type="match status" value="1"/>
</dbReference>
<dbReference type="InterPro" id="IPR000182">
    <property type="entry name" value="GNAT_dom"/>
</dbReference>
<evidence type="ECO:0000259" key="1">
    <source>
        <dbReference type="PROSITE" id="PS51186"/>
    </source>
</evidence>
<organism evidence="2 3">
    <name type="scientific">Pseudoxanthomonas dokdonensis</name>
    <dbReference type="NCBI Taxonomy" id="344882"/>
    <lineage>
        <taxon>Bacteria</taxon>
        <taxon>Pseudomonadati</taxon>
        <taxon>Pseudomonadota</taxon>
        <taxon>Gammaproteobacteria</taxon>
        <taxon>Lysobacterales</taxon>
        <taxon>Lysobacteraceae</taxon>
        <taxon>Pseudoxanthomonas</taxon>
    </lineage>
</organism>
<dbReference type="AlphaFoldDB" id="A0A0R0CTN3"/>
<dbReference type="EMBL" id="LDJL01000009">
    <property type="protein sequence ID" value="KRG69674.1"/>
    <property type="molecule type" value="Genomic_DNA"/>
</dbReference>